<dbReference type="InterPro" id="IPR036291">
    <property type="entry name" value="NAD(P)-bd_dom_sf"/>
</dbReference>
<dbReference type="FunFam" id="3.40.50.720:FF:000702">
    <property type="entry name" value="NADH dehydrogenase (Ubiquinone)"/>
    <property type="match status" value="1"/>
</dbReference>
<dbReference type="EMBL" id="BKCM01000006">
    <property type="protein sequence ID" value="GER00887.1"/>
    <property type="molecule type" value="Genomic_DNA"/>
</dbReference>
<protein>
    <submittedName>
        <fullName evidence="2">Oxidoreductase</fullName>
    </submittedName>
</protein>
<comment type="caution">
    <text evidence="2">The sequence shown here is derived from an EMBL/GenBank/DDBJ whole genome shotgun (WGS) entry which is preliminary data.</text>
</comment>
<dbReference type="Pfam" id="PF01370">
    <property type="entry name" value="Epimerase"/>
    <property type="match status" value="1"/>
</dbReference>
<accession>A0A5A7MYD5</accession>
<dbReference type="SUPFAM" id="SSF51735">
    <property type="entry name" value="NAD(P)-binding Rossmann-fold domains"/>
    <property type="match status" value="1"/>
</dbReference>
<dbReference type="AlphaFoldDB" id="A0A5A7MYD5"/>
<dbReference type="CDD" id="cd05271">
    <property type="entry name" value="NDUFA9_like_SDR_a"/>
    <property type="match status" value="1"/>
</dbReference>
<dbReference type="InterPro" id="IPR001509">
    <property type="entry name" value="Epimerase_deHydtase"/>
</dbReference>
<proteinExistence type="predicted"/>
<dbReference type="InterPro" id="IPR051207">
    <property type="entry name" value="ComplexI_NDUFA9_subunit"/>
</dbReference>
<evidence type="ECO:0000313" key="3">
    <source>
        <dbReference type="Proteomes" id="UP000325187"/>
    </source>
</evidence>
<dbReference type="Gene3D" id="3.40.50.720">
    <property type="entry name" value="NAD(P)-binding Rossmann-like Domain"/>
    <property type="match status" value="1"/>
</dbReference>
<dbReference type="PANTHER" id="PTHR12126">
    <property type="entry name" value="NADH-UBIQUINONE OXIDOREDUCTASE 39 KDA SUBUNIT-RELATED"/>
    <property type="match status" value="1"/>
</dbReference>
<evidence type="ECO:0000259" key="1">
    <source>
        <dbReference type="Pfam" id="PF01370"/>
    </source>
</evidence>
<evidence type="ECO:0000313" key="2">
    <source>
        <dbReference type="EMBL" id="GER00887.1"/>
    </source>
</evidence>
<gene>
    <name evidence="2" type="ORF">JCM17845_15100</name>
</gene>
<organism evidence="2 3">
    <name type="scientific">Iodidimonas gelatinilytica</name>
    <dbReference type="NCBI Taxonomy" id="1236966"/>
    <lineage>
        <taxon>Bacteria</taxon>
        <taxon>Pseudomonadati</taxon>
        <taxon>Pseudomonadota</taxon>
        <taxon>Alphaproteobacteria</taxon>
        <taxon>Iodidimonadales</taxon>
        <taxon>Iodidimonadaceae</taxon>
        <taxon>Iodidimonas</taxon>
    </lineage>
</organism>
<keyword evidence="3" id="KW-1185">Reference proteome</keyword>
<dbReference type="RefSeq" id="WP_150002255.1">
    <property type="nucleotide sequence ID" value="NZ_BKCM01000006.1"/>
</dbReference>
<dbReference type="Proteomes" id="UP000325187">
    <property type="component" value="Unassembled WGS sequence"/>
</dbReference>
<sequence>MTYPLVTVFGGSGFVGRYVVQALARKGWRIRVAVRHPDQALFLLSLGAVGQIQTVQANITHPRPVAAALRRADAAINLVGILYQRGSQKFHKIQTEGAGILAKAASREGVKSLVQISAIGADKNASSLYAQSKAMGEEAVYAAFPKATILRPSLIFGPEDDFTNRFAALGKRLPFMPVIAGDTRFQPVYVGDVAKAVLAVLMGGQTTKARTYELGGPEIFTFRSLLSLIMDQAGIHKPLLDIPMPLARLQAALLQFLPKPPLTPDQLRLLMVDNVVQSDALTLKTLGITATPMEAILPGYFVRYRPKGQFSRHLSAG</sequence>
<reference evidence="2 3" key="1">
    <citation type="submission" date="2019-09" db="EMBL/GenBank/DDBJ databases">
        <title>NBRP : Genome information of microbial organism related human and environment.</title>
        <authorList>
            <person name="Hattori M."/>
            <person name="Oshima K."/>
            <person name="Inaba H."/>
            <person name="Suda W."/>
            <person name="Sakamoto M."/>
            <person name="Iino T."/>
            <person name="Kitahara M."/>
            <person name="Oshida Y."/>
            <person name="Iida T."/>
            <person name="Kudo T."/>
            <person name="Itoh T."/>
            <person name="Ohkuma M."/>
        </authorList>
    </citation>
    <scope>NUCLEOTIDE SEQUENCE [LARGE SCALE GENOMIC DNA]</scope>
    <source>
        <strain evidence="2 3">Mie-1</strain>
    </source>
</reference>
<dbReference type="GO" id="GO:0044877">
    <property type="term" value="F:protein-containing complex binding"/>
    <property type="evidence" value="ECO:0007669"/>
    <property type="project" value="TreeGrafter"/>
</dbReference>
<dbReference type="PANTHER" id="PTHR12126:SF11">
    <property type="entry name" value="NADH DEHYDROGENASE [UBIQUINONE] 1 ALPHA SUBCOMPLEX SUBUNIT 9, MITOCHONDRIAL"/>
    <property type="match status" value="1"/>
</dbReference>
<feature type="domain" description="NAD-dependent epimerase/dehydratase" evidence="1">
    <location>
        <begin position="6"/>
        <end position="215"/>
    </location>
</feature>
<name>A0A5A7MYD5_9PROT</name>